<dbReference type="InterPro" id="IPR026045">
    <property type="entry name" value="Ferric-bd"/>
</dbReference>
<dbReference type="GO" id="GO:0046872">
    <property type="term" value="F:metal ion binding"/>
    <property type="evidence" value="ECO:0007669"/>
    <property type="project" value="UniProtKB-KW"/>
</dbReference>
<keyword evidence="3" id="KW-0479">Metal-binding</keyword>
<feature type="binding site" evidence="3">
    <location>
        <position position="76"/>
    </location>
    <ligand>
        <name>Fe cation</name>
        <dbReference type="ChEBI" id="CHEBI:24875"/>
    </ligand>
</feature>
<keyword evidence="2" id="KW-0732">Signal</keyword>
<evidence type="ECO:0000313" key="5">
    <source>
        <dbReference type="Proteomes" id="UP000241808"/>
    </source>
</evidence>
<proteinExistence type="inferred from homology"/>
<evidence type="ECO:0000256" key="2">
    <source>
        <dbReference type="ARBA" id="ARBA00022729"/>
    </source>
</evidence>
<evidence type="ECO:0000256" key="3">
    <source>
        <dbReference type="PIRSR" id="PIRSR002825-1"/>
    </source>
</evidence>
<dbReference type="CDD" id="cd13542">
    <property type="entry name" value="PBP2_FutA1_ilke"/>
    <property type="match status" value="1"/>
</dbReference>
<dbReference type="GO" id="GO:0030288">
    <property type="term" value="C:outer membrane-bounded periplasmic space"/>
    <property type="evidence" value="ECO:0007669"/>
    <property type="project" value="TreeGrafter"/>
</dbReference>
<accession>A0A2T4ZGW9</accession>
<sequence length="382" mass="41287">MFLRRLAHASARCRLRPIASGLRKTVAAAADSPFRETSMTFAPTRRTLLGGAALLVASPALLRAQTRTLNLYSSRHYDTDEALYSDFTKQTGITINRVEAGEDPLLARMQSEGANSPADVLITVDAGRIEKAQSLGLLQPFASEALASRIPANLRDPDGNWFGFSTRARVFLVARDKVAEGAIGSYEDLADPKWKGKVLIRSSTNVYNQSLTGSVLAAHGPEKTEAWARGVVANLARPPRGGDSDQIRAAAAGEGDIAVSNTYYFARLVVSSKPEDREVAAKLRVVFPNQADRGTHVNISAAGIARHAKNIDAAKAFLEYLATPSAQRYFAFGNNEYPVVAGVEPPPHVAAWGTFKVDPLNARVFARNNAEALKIMDRAGWK</sequence>
<feature type="binding site" evidence="3">
    <location>
        <position position="263"/>
    </location>
    <ligand>
        <name>Fe cation</name>
        <dbReference type="ChEBI" id="CHEBI:24875"/>
    </ligand>
</feature>
<dbReference type="Proteomes" id="UP000241808">
    <property type="component" value="Unassembled WGS sequence"/>
</dbReference>
<dbReference type="SUPFAM" id="SSF53850">
    <property type="entry name" value="Periplasmic binding protein-like II"/>
    <property type="match status" value="1"/>
</dbReference>
<keyword evidence="3" id="KW-0408">Iron</keyword>
<evidence type="ECO:0000313" key="4">
    <source>
        <dbReference type="EMBL" id="PTM61126.1"/>
    </source>
</evidence>
<keyword evidence="5" id="KW-1185">Reference proteome</keyword>
<dbReference type="PANTHER" id="PTHR30006:SF15">
    <property type="entry name" value="IRON-UTILIZATION PERIPLASMIC PROTEIN"/>
    <property type="match status" value="1"/>
</dbReference>
<comment type="caution">
    <text evidence="4">The sequence shown here is derived from an EMBL/GenBank/DDBJ whole genome shotgun (WGS) entry which is preliminary data.</text>
</comment>
<dbReference type="Gene3D" id="3.40.190.10">
    <property type="entry name" value="Periplasmic binding protein-like II"/>
    <property type="match status" value="2"/>
</dbReference>
<dbReference type="EMBL" id="PZZL01000002">
    <property type="protein sequence ID" value="PTM61126.1"/>
    <property type="molecule type" value="Genomic_DNA"/>
</dbReference>
<gene>
    <name evidence="4" type="ORF">C8P69_102513</name>
</gene>
<dbReference type="PANTHER" id="PTHR30006">
    <property type="entry name" value="THIAMINE-BINDING PERIPLASMIC PROTEIN-RELATED"/>
    <property type="match status" value="1"/>
</dbReference>
<dbReference type="AlphaFoldDB" id="A0A2T4ZGW9"/>
<feature type="binding site" evidence="3">
    <location>
        <position position="264"/>
    </location>
    <ligand>
        <name>Fe cation</name>
        <dbReference type="ChEBI" id="CHEBI:24875"/>
    </ligand>
</feature>
<dbReference type="PIRSF" id="PIRSF002825">
    <property type="entry name" value="CfbpA"/>
    <property type="match status" value="1"/>
</dbReference>
<dbReference type="Pfam" id="PF13343">
    <property type="entry name" value="SBP_bac_6"/>
    <property type="match status" value="1"/>
</dbReference>
<evidence type="ECO:0000256" key="1">
    <source>
        <dbReference type="ARBA" id="ARBA00008520"/>
    </source>
</evidence>
<protein>
    <submittedName>
        <fullName evidence="4">Iron(III) transport system substrate-binding protein</fullName>
    </submittedName>
</protein>
<name>A0A2T4ZGW9_9HYPH</name>
<reference evidence="4 5" key="1">
    <citation type="submission" date="2018-04" db="EMBL/GenBank/DDBJ databases">
        <title>Genomic Encyclopedia of Archaeal and Bacterial Type Strains, Phase II (KMG-II): from individual species to whole genera.</title>
        <authorList>
            <person name="Goeker M."/>
        </authorList>
    </citation>
    <scope>NUCLEOTIDE SEQUENCE [LARGE SCALE GENOMIC DNA]</scope>
    <source>
        <strain evidence="4 5">DSM 25521</strain>
    </source>
</reference>
<organism evidence="4 5">
    <name type="scientific">Phreatobacter oligotrophus</name>
    <dbReference type="NCBI Taxonomy" id="1122261"/>
    <lineage>
        <taxon>Bacteria</taxon>
        <taxon>Pseudomonadati</taxon>
        <taxon>Pseudomonadota</taxon>
        <taxon>Alphaproteobacteria</taxon>
        <taxon>Hyphomicrobiales</taxon>
        <taxon>Phreatobacteraceae</taxon>
        <taxon>Phreatobacter</taxon>
    </lineage>
</organism>
<comment type="similarity">
    <text evidence="1">Belongs to the bacterial solute-binding protein 1 family.</text>
</comment>